<accession>A0A4R2TV24</accession>
<proteinExistence type="predicted"/>
<evidence type="ECO:0000313" key="3">
    <source>
        <dbReference type="EMBL" id="TCP99002.1"/>
    </source>
</evidence>
<dbReference type="EMBL" id="SLYC01000038">
    <property type="protein sequence ID" value="TCP99002.1"/>
    <property type="molecule type" value="Genomic_DNA"/>
</dbReference>
<protein>
    <submittedName>
        <fullName evidence="3">Uncharacterized protein</fullName>
    </submittedName>
</protein>
<feature type="signal peptide" evidence="2">
    <location>
        <begin position="1"/>
        <end position="25"/>
    </location>
</feature>
<reference evidence="3 4" key="1">
    <citation type="submission" date="2019-03" db="EMBL/GenBank/DDBJ databases">
        <title>Genomic Encyclopedia of Type Strains, Phase IV (KMG-IV): sequencing the most valuable type-strain genomes for metagenomic binning, comparative biology and taxonomic classification.</title>
        <authorList>
            <person name="Goeker M."/>
        </authorList>
    </citation>
    <scope>NUCLEOTIDE SEQUENCE [LARGE SCALE GENOMIC DNA]</scope>
    <source>
        <strain evidence="3 4">DSM 100013</strain>
    </source>
</reference>
<evidence type="ECO:0000256" key="2">
    <source>
        <dbReference type="SAM" id="SignalP"/>
    </source>
</evidence>
<feature type="region of interest" description="Disordered" evidence="1">
    <location>
        <begin position="28"/>
        <end position="48"/>
    </location>
</feature>
<dbReference type="AlphaFoldDB" id="A0A4R2TV24"/>
<organism evidence="3 4">
    <name type="scientific">Serpentinicella alkaliphila</name>
    <dbReference type="NCBI Taxonomy" id="1734049"/>
    <lineage>
        <taxon>Bacteria</taxon>
        <taxon>Bacillati</taxon>
        <taxon>Bacillota</taxon>
        <taxon>Clostridia</taxon>
        <taxon>Peptostreptococcales</taxon>
        <taxon>Natronincolaceae</taxon>
        <taxon>Serpentinicella</taxon>
    </lineage>
</organism>
<sequence length="237" mass="26606">MKNTVAKTLIITLTLLLIIPSTVFANNGRGNGANKKGYPPGSQGQRKSNIVRQEQSTEEVIVLTPLNNSLIEITLESSLIQDGNQEKSSDLHKKEEIKDKTNKIIKAKLKNKEKQQIKKETKIKHNNGLNGLLNALENARNTPAFSVISHLIELRGGMVEDIVDSKDEVLLNEDEKTENVVDKDKEIKVENTNILEDEEVNFRAAVLEALELSEELDKDLVLTFENYVVLLRTLLQI</sequence>
<gene>
    <name evidence="3" type="ORF">EDD79_10384</name>
</gene>
<dbReference type="RefSeq" id="WP_132849279.1">
    <property type="nucleotide sequence ID" value="NZ_CP058648.1"/>
</dbReference>
<keyword evidence="2" id="KW-0732">Signal</keyword>
<comment type="caution">
    <text evidence="3">The sequence shown here is derived from an EMBL/GenBank/DDBJ whole genome shotgun (WGS) entry which is preliminary data.</text>
</comment>
<feature type="chain" id="PRO_5020385938" evidence="2">
    <location>
        <begin position="26"/>
        <end position="237"/>
    </location>
</feature>
<name>A0A4R2TV24_9FIRM</name>
<feature type="compositionally biased region" description="Low complexity" evidence="1">
    <location>
        <begin position="28"/>
        <end position="37"/>
    </location>
</feature>
<keyword evidence="4" id="KW-1185">Reference proteome</keyword>
<dbReference type="Proteomes" id="UP000295504">
    <property type="component" value="Unassembled WGS sequence"/>
</dbReference>
<evidence type="ECO:0000256" key="1">
    <source>
        <dbReference type="SAM" id="MobiDB-lite"/>
    </source>
</evidence>
<evidence type="ECO:0000313" key="4">
    <source>
        <dbReference type="Proteomes" id="UP000295504"/>
    </source>
</evidence>